<dbReference type="AlphaFoldDB" id="A0A938BSM3"/>
<evidence type="ECO:0000313" key="2">
    <source>
        <dbReference type="EMBL" id="MBM3330717.1"/>
    </source>
</evidence>
<name>A0A938BSM3_UNCW3</name>
<dbReference type="EMBL" id="VGIR01000009">
    <property type="protein sequence ID" value="MBM3330717.1"/>
    <property type="molecule type" value="Genomic_DNA"/>
</dbReference>
<feature type="chain" id="PRO_5037297513" evidence="1">
    <location>
        <begin position="28"/>
        <end position="270"/>
    </location>
</feature>
<proteinExistence type="predicted"/>
<dbReference type="PROSITE" id="PS51257">
    <property type="entry name" value="PROKAR_LIPOPROTEIN"/>
    <property type="match status" value="1"/>
</dbReference>
<feature type="signal peptide" evidence="1">
    <location>
        <begin position="1"/>
        <end position="27"/>
    </location>
</feature>
<evidence type="ECO:0000313" key="3">
    <source>
        <dbReference type="Proteomes" id="UP000779900"/>
    </source>
</evidence>
<organism evidence="2 3">
    <name type="scientific">candidate division WOR-3 bacterium</name>
    <dbReference type="NCBI Taxonomy" id="2052148"/>
    <lineage>
        <taxon>Bacteria</taxon>
        <taxon>Bacteria division WOR-3</taxon>
    </lineage>
</organism>
<accession>A0A938BSM3</accession>
<comment type="caution">
    <text evidence="2">The sequence shown here is derived from an EMBL/GenBank/DDBJ whole genome shotgun (WGS) entry which is preliminary data.</text>
</comment>
<keyword evidence="1" id="KW-0732">Signal</keyword>
<evidence type="ECO:0000256" key="1">
    <source>
        <dbReference type="SAM" id="SignalP"/>
    </source>
</evidence>
<protein>
    <submittedName>
        <fullName evidence="2">DUF4097 domain-containing protein</fullName>
    </submittedName>
</protein>
<sequence>MRYQLRRFLPALLLAAACLYTYRLDVAKTHTYPAAGISGLNASTKNGFIRVTASTDTVLVVVESTYAYGRNLADAEQYIANVIYSDTVVGNELRVKAEDTLGGSRPYGASFTITAPDTIDLALSTTNGEISVTSTVGSINANTTNAGIELIGTRGTASVSTTNGKLDVAVHSGALYGATTNGAIDCDIAVLDVAEDVGLATTNGKVTLLLPADVSAVVEVTNSTGMITIHDFTVTYETQTEHHVRARIGSGASDITITTTNADVVVRRRS</sequence>
<gene>
    <name evidence="2" type="ORF">FJY68_02555</name>
</gene>
<reference evidence="2" key="1">
    <citation type="submission" date="2019-03" db="EMBL/GenBank/DDBJ databases">
        <title>Lake Tanganyika Metagenome-Assembled Genomes (MAGs).</title>
        <authorList>
            <person name="Tran P."/>
        </authorList>
    </citation>
    <scope>NUCLEOTIDE SEQUENCE</scope>
    <source>
        <strain evidence="2">K_DeepCast_150m_m2_040</strain>
    </source>
</reference>
<dbReference type="Proteomes" id="UP000779900">
    <property type="component" value="Unassembled WGS sequence"/>
</dbReference>